<protein>
    <submittedName>
        <fullName evidence="3">Uncharacterized protein</fullName>
    </submittedName>
</protein>
<proteinExistence type="predicted"/>
<evidence type="ECO:0000313" key="3">
    <source>
        <dbReference type="EMBL" id="MFI2230430.1"/>
    </source>
</evidence>
<accession>A0ABW7VV26</accession>
<dbReference type="Proteomes" id="UP001611494">
    <property type="component" value="Unassembled WGS sequence"/>
</dbReference>
<reference evidence="3 4" key="1">
    <citation type="submission" date="2024-10" db="EMBL/GenBank/DDBJ databases">
        <title>The Natural Products Discovery Center: Release of the First 8490 Sequenced Strains for Exploring Actinobacteria Biosynthetic Diversity.</title>
        <authorList>
            <person name="Kalkreuter E."/>
            <person name="Kautsar S.A."/>
            <person name="Yang D."/>
            <person name="Bader C.D."/>
            <person name="Teijaro C.N."/>
            <person name="Fluegel L."/>
            <person name="Davis C.M."/>
            <person name="Simpson J.R."/>
            <person name="Lauterbach L."/>
            <person name="Steele A.D."/>
            <person name="Gui C."/>
            <person name="Meng S."/>
            <person name="Li G."/>
            <person name="Viehrig K."/>
            <person name="Ye F."/>
            <person name="Su P."/>
            <person name="Kiefer A.F."/>
            <person name="Nichols A."/>
            <person name="Cepeda A.J."/>
            <person name="Yan W."/>
            <person name="Fan B."/>
            <person name="Jiang Y."/>
            <person name="Adhikari A."/>
            <person name="Zheng C.-J."/>
            <person name="Schuster L."/>
            <person name="Cowan T.M."/>
            <person name="Smanski M.J."/>
            <person name="Chevrette M.G."/>
            <person name="De Carvalho L.P.S."/>
            <person name="Shen B."/>
        </authorList>
    </citation>
    <scope>NUCLEOTIDE SEQUENCE [LARGE SCALE GENOMIC DNA]</scope>
    <source>
        <strain evidence="3 4">NPDC019377</strain>
    </source>
</reference>
<feature type="region of interest" description="Disordered" evidence="1">
    <location>
        <begin position="124"/>
        <end position="146"/>
    </location>
</feature>
<evidence type="ECO:0000256" key="2">
    <source>
        <dbReference type="SAM" id="Phobius"/>
    </source>
</evidence>
<keyword evidence="2" id="KW-0472">Membrane</keyword>
<sequence length="146" mass="16059">MTPSVDRPLLYIRNRGQHWPDETRSLLAWLRDDPNLNGRLQLRAEFLQTGGLAEGIVQVLSVALGAGGVGAILAGSLSTWLTQRHSDIQLIVDDQDGRRIELGARRIRDVPQLLEQVARMLDEAQSSQTPALDEAQSGQTAETEIP</sequence>
<organism evidence="3 4">
    <name type="scientific">Nocardia testacea</name>
    <dbReference type="NCBI Taxonomy" id="248551"/>
    <lineage>
        <taxon>Bacteria</taxon>
        <taxon>Bacillati</taxon>
        <taxon>Actinomycetota</taxon>
        <taxon>Actinomycetes</taxon>
        <taxon>Mycobacteriales</taxon>
        <taxon>Nocardiaceae</taxon>
        <taxon>Nocardia</taxon>
    </lineage>
</organism>
<keyword evidence="2" id="KW-0812">Transmembrane</keyword>
<dbReference type="EMBL" id="JBIRYL010000001">
    <property type="protein sequence ID" value="MFI2230430.1"/>
    <property type="molecule type" value="Genomic_DNA"/>
</dbReference>
<feature type="transmembrane region" description="Helical" evidence="2">
    <location>
        <begin position="56"/>
        <end position="81"/>
    </location>
</feature>
<comment type="caution">
    <text evidence="3">The sequence shown here is derived from an EMBL/GenBank/DDBJ whole genome shotgun (WGS) entry which is preliminary data.</text>
</comment>
<dbReference type="Pfam" id="PF19953">
    <property type="entry name" value="EACC1"/>
    <property type="match status" value="1"/>
</dbReference>
<evidence type="ECO:0000313" key="4">
    <source>
        <dbReference type="Proteomes" id="UP001611494"/>
    </source>
</evidence>
<gene>
    <name evidence="3" type="ORF">ACH49Z_11310</name>
</gene>
<evidence type="ECO:0000256" key="1">
    <source>
        <dbReference type="SAM" id="MobiDB-lite"/>
    </source>
</evidence>
<dbReference type="RefSeq" id="WP_397061821.1">
    <property type="nucleotide sequence ID" value="NZ_JBIRYL010000001.1"/>
</dbReference>
<dbReference type="InterPro" id="IPR045428">
    <property type="entry name" value="EACC1"/>
</dbReference>
<keyword evidence="2" id="KW-1133">Transmembrane helix</keyword>
<keyword evidence="4" id="KW-1185">Reference proteome</keyword>
<name>A0ABW7VV26_9NOCA</name>